<dbReference type="SUPFAM" id="SSF47699">
    <property type="entry name" value="Bifunctional inhibitor/lipid-transfer protein/seed storage 2S albumin"/>
    <property type="match status" value="1"/>
</dbReference>
<reference evidence="9" key="2">
    <citation type="journal article" date="2018" name="Genetica">
        <title>Analysis of novel high-molecular-weight prolamins from Leymus multicaulis (Kar. et Kir.) Tzvelev and L. chinensis (Trin. ex Bunge) Tzvelev.</title>
        <authorList>
            <person name="Hu X."/>
            <person name="Dai S."/>
            <person name="Song Z."/>
            <person name="Xu D."/>
            <person name="Wen Z."/>
            <person name="Wei Y."/>
            <person name="Liu D."/>
            <person name="Zheng Y."/>
            <person name="Yan Z."/>
        </authorList>
    </citation>
    <scope>NUCLEOTIDE SEQUENCE</scope>
</reference>
<accession>A0A3G2LWY2</accession>
<dbReference type="GO" id="GO:0045735">
    <property type="term" value="F:nutrient reservoir activity"/>
    <property type="evidence" value="ECO:0007669"/>
    <property type="project" value="UniProtKB-KW"/>
</dbReference>
<feature type="signal peptide" evidence="8">
    <location>
        <begin position="1"/>
        <end position="21"/>
    </location>
</feature>
<sequence>MAKQLVLFAAVVVALVALTAAEGEATGNDIFRHHRSGQLQCERELQESSLEACQKVVDQQLVGQLPWSTGLQMRCCQQLRDVSPECRPAAVSQVARQYEQQTAMPSKGGSFYPGGTAQPLQHQQGGWWGTSSRHIIQWYYPGQTSPQHSGQGQQGYYPSVTSSQRPGQEQQPGQGQQGSYPSATSPQQPGQGQQGYYPSATSMQQLGQGQQGYYPIATSPQQPGQGQQLGQGQQGYYPSATSLQQPGQGQQGWLPSRTSPQGPAQGAYQPSPSSPQQQAQGCKAFPQEQGLGSLYFPSGASTQQKPGQGYHPSETSPQQQGGGFHCGLTTQQPQGGQQPYDFRGQQTTVSPHQGRQSGEQPCGFRGQQTTVSPHRGQQSNELYYDSPCHVSAEQQAASLKVAKAQQLAAQLPAMCRLEGGGALSASQ</sequence>
<evidence type="ECO:0000256" key="2">
    <source>
        <dbReference type="ARBA" id="ARBA00007506"/>
    </source>
</evidence>
<name>A0A3G2LWY2_9POAL</name>
<dbReference type="EMBL" id="MF787271">
    <property type="protein sequence ID" value="AYN78418.1"/>
    <property type="molecule type" value="Genomic_DNA"/>
</dbReference>
<dbReference type="PANTHER" id="PTHR34481">
    <property type="entry name" value="TRYPSIN/FACTOR XIIA INHIBITOR-RELATED"/>
    <property type="match status" value="1"/>
</dbReference>
<reference evidence="9" key="1">
    <citation type="submission" date="2017-08" db="EMBL/GenBank/DDBJ databases">
        <authorList>
            <person name="Hu X.K."/>
            <person name="Dai S.F."/>
            <person name="Yan Z.H."/>
        </authorList>
    </citation>
    <scope>NUCLEOTIDE SEQUENCE</scope>
</reference>
<feature type="compositionally biased region" description="Polar residues" evidence="7">
    <location>
        <begin position="142"/>
        <end position="161"/>
    </location>
</feature>
<organism evidence="9">
    <name type="scientific">Leymus multicaulis</name>
    <dbReference type="NCBI Taxonomy" id="299427"/>
    <lineage>
        <taxon>Eukaryota</taxon>
        <taxon>Viridiplantae</taxon>
        <taxon>Streptophyta</taxon>
        <taxon>Embryophyta</taxon>
        <taxon>Tracheophyta</taxon>
        <taxon>Spermatophyta</taxon>
        <taxon>Magnoliopsida</taxon>
        <taxon>Liliopsida</taxon>
        <taxon>Poales</taxon>
        <taxon>Poaceae</taxon>
        <taxon>BOP clade</taxon>
        <taxon>Pooideae</taxon>
        <taxon>Triticodae</taxon>
        <taxon>Triticeae</taxon>
        <taxon>Hordeinae</taxon>
        <taxon>Leymus</taxon>
    </lineage>
</organism>
<keyword evidence="4" id="KW-0677">Repeat</keyword>
<comment type="similarity">
    <text evidence="2">Belongs to the gliadin/glutenin family.</text>
</comment>
<feature type="compositionally biased region" description="Low complexity" evidence="7">
    <location>
        <begin position="329"/>
        <end position="339"/>
    </location>
</feature>
<keyword evidence="6" id="KW-0708">Seed storage protein</keyword>
<proteinExistence type="inferred from homology"/>
<feature type="region of interest" description="Disordered" evidence="7">
    <location>
        <begin position="141"/>
        <end position="199"/>
    </location>
</feature>
<feature type="compositionally biased region" description="Polar residues" evidence="7">
    <location>
        <begin position="344"/>
        <end position="359"/>
    </location>
</feature>
<feature type="chain" id="PRO_5018122180" evidence="8">
    <location>
        <begin position="22"/>
        <end position="427"/>
    </location>
</feature>
<feature type="region of interest" description="Disordered" evidence="7">
    <location>
        <begin position="213"/>
        <end position="386"/>
    </location>
</feature>
<evidence type="ECO:0000256" key="7">
    <source>
        <dbReference type="SAM" id="MobiDB-lite"/>
    </source>
</evidence>
<evidence type="ECO:0000256" key="1">
    <source>
        <dbReference type="ARBA" id="ARBA00002124"/>
    </source>
</evidence>
<dbReference type="Gene3D" id="1.10.110.10">
    <property type="entry name" value="Plant lipid-transfer and hydrophobic proteins"/>
    <property type="match status" value="1"/>
</dbReference>
<dbReference type="PANTHER" id="PTHR34481:SF14">
    <property type="entry name" value="GLUTENIN, HIGH MOLECULAR WEIGHT SUBUNIT DX5"/>
    <property type="match status" value="1"/>
</dbReference>
<dbReference type="PRINTS" id="PR00210">
    <property type="entry name" value="GLUTENIN"/>
</dbReference>
<protein>
    <submittedName>
        <fullName evidence="9">D-hordein Lmul 1.2</fullName>
    </submittedName>
</protein>
<evidence type="ECO:0000313" key="9">
    <source>
        <dbReference type="EMBL" id="AYN78418.1"/>
    </source>
</evidence>
<evidence type="ECO:0000256" key="5">
    <source>
        <dbReference type="ARBA" id="ARBA00022761"/>
    </source>
</evidence>
<comment type="function">
    <text evidence="1">Glutenins are high-molecular weight seed storage proteins of wheat endosperm. Thought to be responsible for the visco-elastic property of wheat dough.</text>
</comment>
<keyword evidence="5" id="KW-0758">Storage protein</keyword>
<feature type="compositionally biased region" description="Low complexity" evidence="7">
    <location>
        <begin position="162"/>
        <end position="199"/>
    </location>
</feature>
<evidence type="ECO:0000256" key="4">
    <source>
        <dbReference type="ARBA" id="ARBA00022737"/>
    </source>
</evidence>
<dbReference type="InterPro" id="IPR036312">
    <property type="entry name" value="Bifun_inhib/LTP/seed_sf"/>
</dbReference>
<feature type="compositionally biased region" description="Low complexity" evidence="7">
    <location>
        <begin position="263"/>
        <end position="281"/>
    </location>
</feature>
<feature type="region of interest" description="Disordered" evidence="7">
    <location>
        <begin position="98"/>
        <end position="126"/>
    </location>
</feature>
<dbReference type="InterPro" id="IPR001419">
    <property type="entry name" value="Glutenin"/>
</dbReference>
<evidence type="ECO:0000256" key="6">
    <source>
        <dbReference type="ARBA" id="ARBA00023129"/>
    </source>
</evidence>
<dbReference type="AlphaFoldDB" id="A0A3G2LWY2"/>
<feature type="compositionally biased region" description="Polar residues" evidence="7">
    <location>
        <begin position="366"/>
        <end position="381"/>
    </location>
</feature>
<keyword evidence="8" id="KW-0732">Signal</keyword>
<dbReference type="Pfam" id="PF03157">
    <property type="entry name" value="Glutenin_hmw"/>
    <property type="match status" value="2"/>
</dbReference>
<evidence type="ECO:0000256" key="8">
    <source>
        <dbReference type="SAM" id="SignalP"/>
    </source>
</evidence>
<evidence type="ECO:0000256" key="3">
    <source>
        <dbReference type="ARBA" id="ARBA00011443"/>
    </source>
</evidence>
<comment type="subunit">
    <text evidence="3">Disulfide-bridge linked aggregates.</text>
</comment>